<feature type="region of interest" description="Disordered" evidence="1">
    <location>
        <begin position="272"/>
        <end position="300"/>
    </location>
</feature>
<feature type="compositionally biased region" description="Low complexity" evidence="1">
    <location>
        <begin position="140"/>
        <end position="157"/>
    </location>
</feature>
<proteinExistence type="predicted"/>
<gene>
    <name evidence="2" type="ORF">THAOC_19727</name>
</gene>
<evidence type="ECO:0000313" key="2">
    <source>
        <dbReference type="EMBL" id="EJK59995.1"/>
    </source>
</evidence>
<feature type="non-terminal residue" evidence="2">
    <location>
        <position position="1"/>
    </location>
</feature>
<feature type="region of interest" description="Disordered" evidence="1">
    <location>
        <begin position="1"/>
        <end position="38"/>
    </location>
</feature>
<accession>K0S3Z0</accession>
<organism evidence="2 3">
    <name type="scientific">Thalassiosira oceanica</name>
    <name type="common">Marine diatom</name>
    <dbReference type="NCBI Taxonomy" id="159749"/>
    <lineage>
        <taxon>Eukaryota</taxon>
        <taxon>Sar</taxon>
        <taxon>Stramenopiles</taxon>
        <taxon>Ochrophyta</taxon>
        <taxon>Bacillariophyta</taxon>
        <taxon>Coscinodiscophyceae</taxon>
        <taxon>Thalassiosirophycidae</taxon>
        <taxon>Thalassiosirales</taxon>
        <taxon>Thalassiosiraceae</taxon>
        <taxon>Thalassiosira</taxon>
    </lineage>
</organism>
<reference evidence="2 3" key="1">
    <citation type="journal article" date="2012" name="Genome Biol.">
        <title>Genome and low-iron response of an oceanic diatom adapted to chronic iron limitation.</title>
        <authorList>
            <person name="Lommer M."/>
            <person name="Specht M."/>
            <person name="Roy A.S."/>
            <person name="Kraemer L."/>
            <person name="Andreson R."/>
            <person name="Gutowska M.A."/>
            <person name="Wolf J."/>
            <person name="Bergner S.V."/>
            <person name="Schilhabel M.B."/>
            <person name="Klostermeier U.C."/>
            <person name="Beiko R.G."/>
            <person name="Rosenstiel P."/>
            <person name="Hippler M."/>
            <person name="Laroche J."/>
        </authorList>
    </citation>
    <scope>NUCLEOTIDE SEQUENCE [LARGE SCALE GENOMIC DNA]</scope>
    <source>
        <strain evidence="2 3">CCMP1005</strain>
    </source>
</reference>
<feature type="region of interest" description="Disordered" evidence="1">
    <location>
        <begin position="58"/>
        <end position="157"/>
    </location>
</feature>
<comment type="caution">
    <text evidence="2">The sequence shown here is derived from an EMBL/GenBank/DDBJ whole genome shotgun (WGS) entry which is preliminary data.</text>
</comment>
<sequence>AFSFDVDPAHANSARNSVHHPSRPSPSPRPNPPSSAKCPSHLCECEKLIFDEASTTGFRVAPPKYNFGDVDDPEWRACRGGVEPGPPCGPQDSPARLRLRCGDEEIRQASPSNVGRSGKLSQRSAGESSNDSYDSSAQGSRSSAGESPSDSASSVSSDLGVQLFDGDEDEHSVSGNETALETALEAARGDTNVAAPSNPSNGNADGALGPAIVFDTLNTGRQNVDQFAHGIRRHPHLGVESIFAVGRNPSLDAPIALLDCGTWCTLRATSVPRETGSPASLPTLPGQLPYRPANRRSRAP</sequence>
<evidence type="ECO:0000313" key="3">
    <source>
        <dbReference type="Proteomes" id="UP000266841"/>
    </source>
</evidence>
<evidence type="ECO:0000256" key="1">
    <source>
        <dbReference type="SAM" id="MobiDB-lite"/>
    </source>
</evidence>
<dbReference type="EMBL" id="AGNL01021844">
    <property type="protein sequence ID" value="EJK59995.1"/>
    <property type="molecule type" value="Genomic_DNA"/>
</dbReference>
<protein>
    <submittedName>
        <fullName evidence="2">Uncharacterized protein</fullName>
    </submittedName>
</protein>
<keyword evidence="3" id="KW-1185">Reference proteome</keyword>
<dbReference type="Proteomes" id="UP000266841">
    <property type="component" value="Unassembled WGS sequence"/>
</dbReference>
<feature type="compositionally biased region" description="Pro residues" evidence="1">
    <location>
        <begin position="23"/>
        <end position="33"/>
    </location>
</feature>
<feature type="compositionally biased region" description="Polar residues" evidence="1">
    <location>
        <begin position="109"/>
        <end position="139"/>
    </location>
</feature>
<name>K0S3Z0_THAOC</name>
<dbReference type="AlphaFoldDB" id="K0S3Z0"/>